<evidence type="ECO:0000313" key="4">
    <source>
        <dbReference type="Proteomes" id="UP000789831"/>
    </source>
</evidence>
<proteinExistence type="predicted"/>
<dbReference type="InterPro" id="IPR039258">
    <property type="entry name" value="ZNF511"/>
</dbReference>
<feature type="compositionally biased region" description="Acidic residues" evidence="1">
    <location>
        <begin position="387"/>
        <end position="400"/>
    </location>
</feature>
<dbReference type="SMART" id="SM00355">
    <property type="entry name" value="ZnF_C2H2"/>
    <property type="match status" value="3"/>
</dbReference>
<name>A0A9N9BB43_9GLOM</name>
<dbReference type="EMBL" id="CAJVPL010001180">
    <property type="protein sequence ID" value="CAG8557351.1"/>
    <property type="molecule type" value="Genomic_DNA"/>
</dbReference>
<accession>A0A9N9BB43</accession>
<evidence type="ECO:0000259" key="2">
    <source>
        <dbReference type="PROSITE" id="PS00028"/>
    </source>
</evidence>
<feature type="domain" description="C2H2-type" evidence="2">
    <location>
        <begin position="127"/>
        <end position="148"/>
    </location>
</feature>
<gene>
    <name evidence="3" type="ORF">AGERDE_LOCUS6978</name>
</gene>
<protein>
    <submittedName>
        <fullName evidence="3">275_t:CDS:1</fullName>
    </submittedName>
</protein>
<dbReference type="PANTHER" id="PTHR21354:SF0">
    <property type="entry name" value="ZINC FINGER PROTEIN 511"/>
    <property type="match status" value="1"/>
</dbReference>
<feature type="region of interest" description="Disordered" evidence="1">
    <location>
        <begin position="369"/>
        <end position="403"/>
    </location>
</feature>
<dbReference type="InterPro" id="IPR013087">
    <property type="entry name" value="Znf_C2H2_type"/>
</dbReference>
<dbReference type="PROSITE" id="PS00028">
    <property type="entry name" value="ZINC_FINGER_C2H2_1"/>
    <property type="match status" value="1"/>
</dbReference>
<dbReference type="OrthoDB" id="18440at2759"/>
<evidence type="ECO:0000313" key="3">
    <source>
        <dbReference type="EMBL" id="CAG8557351.1"/>
    </source>
</evidence>
<reference evidence="3" key="1">
    <citation type="submission" date="2021-06" db="EMBL/GenBank/DDBJ databases">
        <authorList>
            <person name="Kallberg Y."/>
            <person name="Tangrot J."/>
            <person name="Rosling A."/>
        </authorList>
    </citation>
    <scope>NUCLEOTIDE SEQUENCE</scope>
    <source>
        <strain evidence="3">MT106</strain>
    </source>
</reference>
<keyword evidence="4" id="KW-1185">Reference proteome</keyword>
<sequence>MEPQETELQQQLEPDLIVEQEQPSDISYSHKRKIFQDPETLELQIFDDNGDGPPQKYLALDDDNDNYFTDNEIDLNNSNNINNGNLKKEHQGPIACHLPPHCQRHPTEFPSITAFEIHYSSHHRFICSECQAVFPTKRWLDMHLTEFHDVLAQIRKENGQKIHQCYVQGCQKFFSAPKMRKLHLIDKHHYPNTFDFGIVKFGHLPFNVRIAEEAKRKKKRQNEMKNKNENPTAEPIITIASTSTPASSASVEIPIRNHNKNEDTDKDVEMLTESMAKLTIPTTIKFGRDQMRTRLPFAEQQLQGRVIPQDTKASKPKFMSSYQPLQPAIITQRIQTDDRVDSLKQEDFEESKIHAVPVDDLLKLNKNNKQHQRQQLVAEQKLHDNDIQDDNDNNDEEDGNGDEKLDYHTFAIKVDLIEAELHYRLNTRTIKADFREEKEEGQVVKKSNLSFMFQFHTCHISLFLNAMKNEVRIPMTEVTGFVLVDGRVISVRMLPNFQCSYYYHPTTFHCPNSSRMPEDPTGGLMNGTLSFQLKPCEYEGSIKLSIVEMAINKIWYEQHKIKNEPLDLDDVNEKIYVTCVTPISQRILLFPKDGSLRDFISSVQSRLSITPSVIQYRITGNGNTCNQHVVQSEDQWVEAKRQAVNAHNFVIPRLRVQLD</sequence>
<evidence type="ECO:0000256" key="1">
    <source>
        <dbReference type="SAM" id="MobiDB-lite"/>
    </source>
</evidence>
<dbReference type="Proteomes" id="UP000789831">
    <property type="component" value="Unassembled WGS sequence"/>
</dbReference>
<dbReference type="AlphaFoldDB" id="A0A9N9BB43"/>
<organism evidence="3 4">
    <name type="scientific">Ambispora gerdemannii</name>
    <dbReference type="NCBI Taxonomy" id="144530"/>
    <lineage>
        <taxon>Eukaryota</taxon>
        <taxon>Fungi</taxon>
        <taxon>Fungi incertae sedis</taxon>
        <taxon>Mucoromycota</taxon>
        <taxon>Glomeromycotina</taxon>
        <taxon>Glomeromycetes</taxon>
        <taxon>Archaeosporales</taxon>
        <taxon>Ambisporaceae</taxon>
        <taxon>Ambispora</taxon>
    </lineage>
</organism>
<dbReference type="PANTHER" id="PTHR21354">
    <property type="entry name" value="ZINC FINGER PROTEIN 511"/>
    <property type="match status" value="1"/>
</dbReference>
<comment type="caution">
    <text evidence="3">The sequence shown here is derived from an EMBL/GenBank/DDBJ whole genome shotgun (WGS) entry which is preliminary data.</text>
</comment>